<feature type="compositionally biased region" description="Polar residues" evidence="1">
    <location>
        <begin position="79"/>
        <end position="91"/>
    </location>
</feature>
<dbReference type="InterPro" id="IPR024980">
    <property type="entry name" value="DUF3886"/>
</dbReference>
<keyword evidence="3" id="KW-1185">Reference proteome</keyword>
<protein>
    <recommendedName>
        <fullName evidence="4">DUF3886 domain-containing protein</fullName>
    </recommendedName>
</protein>
<reference evidence="2 3" key="1">
    <citation type="submission" date="2017-08" db="EMBL/GenBank/DDBJ databases">
        <title>Substantial Increase in Enzyme Production by Combined Drug-Resistance Mutations in Paenibacillus agaridevorans.</title>
        <authorList>
            <person name="Tanaka Y."/>
            <person name="Funane K."/>
            <person name="Hosaka T."/>
            <person name="Shiwa Y."/>
            <person name="Fujita N."/>
            <person name="Miyazaki T."/>
            <person name="Yoshikawa H."/>
            <person name="Murakami K."/>
            <person name="Kasahara K."/>
            <person name="Inaoka T."/>
            <person name="Hiraga Y."/>
            <person name="Ochi K."/>
        </authorList>
    </citation>
    <scope>NUCLEOTIDE SEQUENCE [LARGE SCALE GENOMIC DNA]</scope>
    <source>
        <strain evidence="2 3">T-3040</strain>
    </source>
</reference>
<dbReference type="Proteomes" id="UP000245202">
    <property type="component" value="Unassembled WGS sequence"/>
</dbReference>
<gene>
    <name evidence="2" type="ORF">PAT3040_06821</name>
</gene>
<proteinExistence type="predicted"/>
<dbReference type="Pfam" id="PF13025">
    <property type="entry name" value="DUF3886"/>
    <property type="match status" value="1"/>
</dbReference>
<feature type="region of interest" description="Disordered" evidence="1">
    <location>
        <begin position="42"/>
        <end position="91"/>
    </location>
</feature>
<dbReference type="EMBL" id="BDQX01000458">
    <property type="protein sequence ID" value="GBG11962.1"/>
    <property type="molecule type" value="Genomic_DNA"/>
</dbReference>
<comment type="caution">
    <text evidence="2">The sequence shown here is derived from an EMBL/GenBank/DDBJ whole genome shotgun (WGS) entry which is preliminary data.</text>
</comment>
<sequence>MGKKGKPQGQRRPAAPTSEPEQQGATLKELLGADVLNKLKAQADQLKQEDADRKERERKEAEETKKREQKLKENDFSYLLNNSDPNWNKYK</sequence>
<dbReference type="AlphaFoldDB" id="A0A2R5EZ33"/>
<feature type="compositionally biased region" description="Basic and acidic residues" evidence="1">
    <location>
        <begin position="46"/>
        <end position="75"/>
    </location>
</feature>
<evidence type="ECO:0000313" key="3">
    <source>
        <dbReference type="Proteomes" id="UP000245202"/>
    </source>
</evidence>
<evidence type="ECO:0000313" key="2">
    <source>
        <dbReference type="EMBL" id="GBG11962.1"/>
    </source>
</evidence>
<accession>A0A2R5EZ33</accession>
<feature type="region of interest" description="Disordered" evidence="1">
    <location>
        <begin position="1"/>
        <end position="25"/>
    </location>
</feature>
<dbReference type="RefSeq" id="WP_087566937.1">
    <property type="nucleotide sequence ID" value="NZ_BDQX01000458.1"/>
</dbReference>
<evidence type="ECO:0008006" key="4">
    <source>
        <dbReference type="Google" id="ProtNLM"/>
    </source>
</evidence>
<name>A0A2R5EZ33_9BACL</name>
<organism evidence="2 3">
    <name type="scientific">Paenibacillus agaridevorans</name>
    <dbReference type="NCBI Taxonomy" id="171404"/>
    <lineage>
        <taxon>Bacteria</taxon>
        <taxon>Bacillati</taxon>
        <taxon>Bacillota</taxon>
        <taxon>Bacilli</taxon>
        <taxon>Bacillales</taxon>
        <taxon>Paenibacillaceae</taxon>
        <taxon>Paenibacillus</taxon>
    </lineage>
</organism>
<evidence type="ECO:0000256" key="1">
    <source>
        <dbReference type="SAM" id="MobiDB-lite"/>
    </source>
</evidence>